<keyword evidence="2" id="KW-1185">Reference proteome</keyword>
<dbReference type="AlphaFoldDB" id="A0A380MIS5"/>
<proteinExistence type="predicted"/>
<gene>
    <name evidence="1" type="ORF">NCTC10717_00439</name>
</gene>
<protein>
    <submittedName>
        <fullName evidence="1">Uncharacterized protein</fullName>
    </submittedName>
</protein>
<sequence length="60" mass="6906">MKDEIRNFFDITWKNTILSENGLGLIVTNYSTLATEFYEKRLASILNNPAVFSNKPQNSH</sequence>
<reference evidence="1 2" key="1">
    <citation type="submission" date="2018-06" db="EMBL/GenBank/DDBJ databases">
        <authorList>
            <consortium name="Pathogen Informatics"/>
            <person name="Doyle S."/>
        </authorList>
    </citation>
    <scope>NUCLEOTIDE SEQUENCE [LARGE SCALE GENOMIC DNA]</scope>
    <source>
        <strain evidence="1 2">NCTC10717</strain>
    </source>
</reference>
<dbReference type="EMBL" id="UHIA01000003">
    <property type="protein sequence ID" value="SUO92217.1"/>
    <property type="molecule type" value="Genomic_DNA"/>
</dbReference>
<evidence type="ECO:0000313" key="2">
    <source>
        <dbReference type="Proteomes" id="UP000254575"/>
    </source>
</evidence>
<accession>A0A380MIS5</accession>
<name>A0A380MIS5_9GAMM</name>
<dbReference type="RefSeq" id="WP_115217738.1">
    <property type="nucleotide sequence ID" value="NZ_UHIA01000003.1"/>
</dbReference>
<evidence type="ECO:0000313" key="1">
    <source>
        <dbReference type="EMBL" id="SUO92217.1"/>
    </source>
</evidence>
<dbReference type="Proteomes" id="UP000254575">
    <property type="component" value="Unassembled WGS sequence"/>
</dbReference>
<organism evidence="1 2">
    <name type="scientific">Suttonella indologenes</name>
    <dbReference type="NCBI Taxonomy" id="13276"/>
    <lineage>
        <taxon>Bacteria</taxon>
        <taxon>Pseudomonadati</taxon>
        <taxon>Pseudomonadota</taxon>
        <taxon>Gammaproteobacteria</taxon>
        <taxon>Cardiobacteriales</taxon>
        <taxon>Cardiobacteriaceae</taxon>
        <taxon>Suttonella</taxon>
    </lineage>
</organism>